<evidence type="ECO:0000259" key="2">
    <source>
        <dbReference type="Pfam" id="PF13240"/>
    </source>
</evidence>
<dbReference type="AlphaFoldDB" id="A0A0U3HBZ5"/>
<evidence type="ECO:0000313" key="6">
    <source>
        <dbReference type="Proteomes" id="UP000065473"/>
    </source>
</evidence>
<keyword evidence="1" id="KW-0472">Membrane</keyword>
<feature type="domain" description="Zinc-ribbon" evidence="2">
    <location>
        <begin position="4"/>
        <end position="24"/>
    </location>
</feature>
<evidence type="ECO:0000313" key="4">
    <source>
        <dbReference type="EMBL" id="ALU32495.1"/>
    </source>
</evidence>
<feature type="transmembrane region" description="Helical" evidence="1">
    <location>
        <begin position="51"/>
        <end position="72"/>
    </location>
</feature>
<organism evidence="4 5">
    <name type="scientific">Sulfolobus acidocaldarius</name>
    <dbReference type="NCBI Taxonomy" id="2285"/>
    <lineage>
        <taxon>Archaea</taxon>
        <taxon>Thermoproteota</taxon>
        <taxon>Thermoprotei</taxon>
        <taxon>Sulfolobales</taxon>
        <taxon>Sulfolobaceae</taxon>
        <taxon>Sulfolobus</taxon>
    </lineage>
</organism>
<dbReference type="Pfam" id="PF13240">
    <property type="entry name" value="Zn_Ribbon_1"/>
    <property type="match status" value="1"/>
</dbReference>
<accession>A0A0U3HBZ5</accession>
<name>A0A0U3HBZ5_9CREN</name>
<evidence type="ECO:0000256" key="1">
    <source>
        <dbReference type="SAM" id="Phobius"/>
    </source>
</evidence>
<sequence length="234" mass="25602">MKNCQKCGYSNPDDAKYCVACGYPFPESTSEQQTPSQPQPAPESPKRPFPLFRVIAAVVAIVIVIGVVAILLNTNSVFKSTPNFSAAADNSFGGNWMTQKNESGVAQRSNNSIVITYLNGSTTSIPLSQILNTPGNGILFTASSKLEVYDLVNGTNQIVLEIFTYNSTTSMSMINPLLTNAEAYYTAYNYSKGTFYLTQGEAFTTYGLKLFIVDFYNFMPTVQNVTTFLNQIVS</sequence>
<dbReference type="RefSeq" id="WP_011278955.1">
    <property type="nucleotide sequence ID" value="NZ_BHWZ01000006.1"/>
</dbReference>
<reference evidence="5 6" key="1">
    <citation type="submission" date="2015-12" db="EMBL/GenBank/DDBJ databases">
        <title>A stable core within a dynamic pangenome in Sulfolobus acidocaldarius.</title>
        <authorList>
            <person name="Anderson R."/>
            <person name="Kouris A."/>
            <person name="Seward C."/>
            <person name="Campbell K."/>
            <person name="Whitaker R."/>
        </authorList>
    </citation>
    <scope>NUCLEOTIDE SEQUENCE [LARGE SCALE GENOMIC DNA]</scope>
    <source>
        <strain evidence="3 6">GG12-C01-09</strain>
        <strain evidence="4 5">NG05B_CO5_07</strain>
    </source>
</reference>
<dbReference type="GeneID" id="14552679"/>
<evidence type="ECO:0000313" key="3">
    <source>
        <dbReference type="EMBL" id="ALU29758.1"/>
    </source>
</evidence>
<dbReference type="EMBL" id="CP013694">
    <property type="protein sequence ID" value="ALU29758.1"/>
    <property type="molecule type" value="Genomic_DNA"/>
</dbReference>
<keyword evidence="1" id="KW-0812">Transmembrane</keyword>
<dbReference type="Proteomes" id="UP000060043">
    <property type="component" value="Chromosome"/>
</dbReference>
<dbReference type="EMBL" id="CP013695">
    <property type="protein sequence ID" value="ALU32495.1"/>
    <property type="molecule type" value="Genomic_DNA"/>
</dbReference>
<dbReference type="PaxDb" id="1435377-SUSAZ_09900"/>
<dbReference type="InterPro" id="IPR026870">
    <property type="entry name" value="Zinc_ribbon_dom"/>
</dbReference>
<proteinExistence type="predicted"/>
<keyword evidence="1" id="KW-1133">Transmembrane helix</keyword>
<gene>
    <name evidence="3" type="ORF">ATY89_07275</name>
    <name evidence="4" type="ORF">ATZ20_10295</name>
</gene>
<dbReference type="OrthoDB" id="37221at2157"/>
<dbReference type="Proteomes" id="UP000065473">
    <property type="component" value="Chromosome"/>
</dbReference>
<evidence type="ECO:0000313" key="5">
    <source>
        <dbReference type="Proteomes" id="UP000060043"/>
    </source>
</evidence>
<protein>
    <recommendedName>
        <fullName evidence="2">Zinc-ribbon domain-containing protein</fullName>
    </recommendedName>
</protein>